<keyword evidence="2" id="KW-0472">Membrane</keyword>
<dbReference type="EMBL" id="LBTA01000044">
    <property type="protein sequence ID" value="KKQ31380.1"/>
    <property type="molecule type" value="Genomic_DNA"/>
</dbReference>
<feature type="domain" description="Yeast cell wall synthesis Kre9/Knh1-like N-terminal" evidence="3">
    <location>
        <begin position="66"/>
        <end position="144"/>
    </location>
</feature>
<dbReference type="Proteomes" id="UP000034701">
    <property type="component" value="Unassembled WGS sequence"/>
</dbReference>
<evidence type="ECO:0000313" key="5">
    <source>
        <dbReference type="Proteomes" id="UP000034701"/>
    </source>
</evidence>
<keyword evidence="2" id="KW-0812">Transmembrane</keyword>
<protein>
    <recommendedName>
        <fullName evidence="3">Yeast cell wall synthesis Kre9/Knh1-like N-terminal domain-containing protein</fullName>
    </recommendedName>
</protein>
<evidence type="ECO:0000256" key="2">
    <source>
        <dbReference type="SAM" id="Phobius"/>
    </source>
</evidence>
<sequence>MNQKGFANIILIIIVVAIVAIGGYFVLSKKLTTPPVTQPQTLNGEPNQGQGASYVPEEGRIQVLFPEGGEKLEVGKTYNIQWDNYSDGAEPLTIFLSAVSEDNRVVYSEKLAVNVPAKKSGVFSWAVSQPSFNGYKVEIYPEGGRELVGRSKDFFTITGGKPLAVNPPEPSKPLQTENLIVSIPLANQAVSNPITIKGKARSIFFEGEFMVKLLGYDYPLGHPKYAESSRVITSASARIVSDCDWITGQWCDFEAVMNYPSSGTRVENMLYFYDGGQGDPGTSAAPKFVAALPIKLK</sequence>
<evidence type="ECO:0000313" key="4">
    <source>
        <dbReference type="EMBL" id="KKQ31380.1"/>
    </source>
</evidence>
<proteinExistence type="predicted"/>
<comment type="caution">
    <text evidence="4">The sequence shown here is derived from an EMBL/GenBank/DDBJ whole genome shotgun (WGS) entry which is preliminary data.</text>
</comment>
<dbReference type="InterPro" id="IPR018466">
    <property type="entry name" value="Kre9/Knh1-like_N"/>
</dbReference>
<dbReference type="AlphaFoldDB" id="A0A0G0GYR8"/>
<feature type="transmembrane region" description="Helical" evidence="2">
    <location>
        <begin position="6"/>
        <end position="27"/>
    </location>
</feature>
<dbReference type="Pfam" id="PF10342">
    <property type="entry name" value="Kre9_KNH"/>
    <property type="match status" value="1"/>
</dbReference>
<gene>
    <name evidence="4" type="ORF">US45_C0044G0007</name>
</gene>
<reference evidence="4 5" key="1">
    <citation type="journal article" date="2015" name="Nature">
        <title>rRNA introns, odd ribosomes, and small enigmatic genomes across a large radiation of phyla.</title>
        <authorList>
            <person name="Brown C.T."/>
            <person name="Hug L.A."/>
            <person name="Thomas B.C."/>
            <person name="Sharon I."/>
            <person name="Castelle C.J."/>
            <person name="Singh A."/>
            <person name="Wilkins M.J."/>
            <person name="Williams K.H."/>
            <person name="Banfield J.F."/>
        </authorList>
    </citation>
    <scope>NUCLEOTIDE SEQUENCE [LARGE SCALE GENOMIC DNA]</scope>
</reference>
<keyword evidence="1" id="KW-0732">Signal</keyword>
<evidence type="ECO:0000256" key="1">
    <source>
        <dbReference type="ARBA" id="ARBA00022729"/>
    </source>
</evidence>
<organism evidence="4 5">
    <name type="scientific">Candidatus Nomurabacteria bacterium GW2011_GWA1_37_20</name>
    <dbReference type="NCBI Taxonomy" id="1618729"/>
    <lineage>
        <taxon>Bacteria</taxon>
        <taxon>Candidatus Nomuraibacteriota</taxon>
    </lineage>
</organism>
<accession>A0A0G0GYR8</accession>
<evidence type="ECO:0000259" key="3">
    <source>
        <dbReference type="Pfam" id="PF10342"/>
    </source>
</evidence>
<name>A0A0G0GYR8_9BACT</name>
<keyword evidence="2" id="KW-1133">Transmembrane helix</keyword>